<evidence type="ECO:0000313" key="2">
    <source>
        <dbReference type="Proteomes" id="UP000245252"/>
    </source>
</evidence>
<dbReference type="OrthoDB" id="2900194at2"/>
<keyword evidence="2" id="KW-1185">Reference proteome</keyword>
<protein>
    <submittedName>
        <fullName evidence="1">Uncharacterized protein</fullName>
    </submittedName>
</protein>
<proteinExistence type="predicted"/>
<dbReference type="AlphaFoldDB" id="A0A2U2DFA3"/>
<dbReference type="RefSeq" id="WP_109462520.1">
    <property type="nucleotide sequence ID" value="NZ_QFBC01000059.1"/>
</dbReference>
<evidence type="ECO:0000313" key="1">
    <source>
        <dbReference type="EMBL" id="PWE52006.1"/>
    </source>
</evidence>
<dbReference type="EMBL" id="QFBC01000059">
    <property type="protein sequence ID" value="PWE52006.1"/>
    <property type="molecule type" value="Genomic_DNA"/>
</dbReference>
<name>A0A2U2DFA3_9HYPH</name>
<organism evidence="1 2">
    <name type="scientific">Metarhizobium album</name>
    <dbReference type="NCBI Taxonomy" id="2182425"/>
    <lineage>
        <taxon>Bacteria</taxon>
        <taxon>Pseudomonadati</taxon>
        <taxon>Pseudomonadota</taxon>
        <taxon>Alphaproteobacteria</taxon>
        <taxon>Hyphomicrobiales</taxon>
        <taxon>Rhizobiaceae</taxon>
        <taxon>Metarhizobium</taxon>
    </lineage>
</organism>
<comment type="caution">
    <text evidence="1">The sequence shown here is derived from an EMBL/GenBank/DDBJ whole genome shotgun (WGS) entry which is preliminary data.</text>
</comment>
<sequence>MRYTVEPRNMARDEFSQSGLTYADLGRDDLERLRKTLDRHLMKAGTIEGYKMDRGMRLVDWPNGWAALTCKAYYFENREAVTFGRNGFIGFAGWADDRNVAPILDGFSEWVAETTKQKAAERALMLESGAA</sequence>
<dbReference type="Proteomes" id="UP000245252">
    <property type="component" value="Unassembled WGS sequence"/>
</dbReference>
<gene>
    <name evidence="1" type="ORF">DEM27_33400</name>
</gene>
<reference evidence="1 2" key="1">
    <citation type="submission" date="2018-05" db="EMBL/GenBank/DDBJ databases">
        <title>The draft genome of strain NS-104.</title>
        <authorList>
            <person name="Hang P."/>
            <person name="Jiang J."/>
        </authorList>
    </citation>
    <scope>NUCLEOTIDE SEQUENCE [LARGE SCALE GENOMIC DNA]</scope>
    <source>
        <strain evidence="1 2">NS-104</strain>
    </source>
</reference>
<accession>A0A2U2DFA3</accession>